<dbReference type="EMBL" id="MW149317">
    <property type="protein sequence ID" value="QTW43617.1"/>
    <property type="molecule type" value="mRNA"/>
</dbReference>
<evidence type="ECO:0000256" key="5">
    <source>
        <dbReference type="ARBA" id="ARBA00047960"/>
    </source>
</evidence>
<evidence type="ECO:0000256" key="2">
    <source>
        <dbReference type="ARBA" id="ARBA00005861"/>
    </source>
</evidence>
<reference evidence="8" key="1">
    <citation type="submission" date="2020-10" db="EMBL/GenBank/DDBJ databases">
        <authorList>
            <person name="Kim D.-H."/>
        </authorList>
    </citation>
    <scope>NUCLEOTIDE SEQUENCE</scope>
</reference>
<comment type="function">
    <text evidence="1">Conjugation of reduced glutathione to a wide number of exogenous and endogenous hydrophobic electrophiles.</text>
</comment>
<evidence type="ECO:0000259" key="6">
    <source>
        <dbReference type="PROSITE" id="PS50404"/>
    </source>
</evidence>
<comment type="catalytic activity">
    <reaction evidence="5">
        <text>RX + glutathione = an S-substituted glutathione + a halide anion + H(+)</text>
        <dbReference type="Rhea" id="RHEA:16437"/>
        <dbReference type="ChEBI" id="CHEBI:15378"/>
        <dbReference type="ChEBI" id="CHEBI:16042"/>
        <dbReference type="ChEBI" id="CHEBI:17792"/>
        <dbReference type="ChEBI" id="CHEBI:57925"/>
        <dbReference type="ChEBI" id="CHEBI:90779"/>
        <dbReference type="EC" id="2.5.1.18"/>
    </reaction>
</comment>
<dbReference type="EC" id="2.5.1.18" evidence="3"/>
<dbReference type="SUPFAM" id="SSF47616">
    <property type="entry name" value="GST C-terminal domain-like"/>
    <property type="match status" value="1"/>
</dbReference>
<reference evidence="8" key="2">
    <citation type="journal article" name="Mar. Pollut. Bull.">
        <title>The genome of the European estuarine calanoid copepod Eurytemora affinis: Potential use in molecular ecotoxicology.</title>
        <authorList>
            <person name="Choi B.S."/>
            <person name="Kim D.H."/>
            <person name="Kim M.S."/>
            <person name="Park J.C."/>
            <person name="Lee Y.H."/>
            <person name="Kim H.J."/>
            <person name="Jeong C.B."/>
            <person name="Hagiwara A."/>
            <person name="Souissi S."/>
            <person name="Lee J.S."/>
        </authorList>
    </citation>
    <scope>NUCLEOTIDE SEQUENCE</scope>
</reference>
<dbReference type="InterPro" id="IPR004046">
    <property type="entry name" value="GST_C"/>
</dbReference>
<sequence length="225" mass="26080">MTKTIVLGYWDIRGNTQPARLILEHVGAQYEDRRILMSKPDWMKYKNTLGYDFPNLPFYQDEDVKITQSMAIIKHLGCKFGLDGSTLKDKAVVDLLLHTAVELRKALVGLCYRPNVSPSMIRRWAEGGPEGSANRFTPLQKKLGENVWFVNNEITIADFLIWEVLDVYRLLFPGCLNKMVGLSSFHARFAQIKGVKQYIESPRFWISGVLKWQISELYFQKWLFL</sequence>
<comment type="similarity">
    <text evidence="2">Belongs to the GST superfamily. Mu family.</text>
</comment>
<dbReference type="InterPro" id="IPR004045">
    <property type="entry name" value="Glutathione_S-Trfase_N"/>
</dbReference>
<organism evidence="8">
    <name type="scientific">Eurytemora affinis</name>
    <name type="common">Copepod</name>
    <name type="synonym">Temora affinis</name>
    <dbReference type="NCBI Taxonomy" id="88015"/>
    <lineage>
        <taxon>Eukaryota</taxon>
        <taxon>Metazoa</taxon>
        <taxon>Ecdysozoa</taxon>
        <taxon>Arthropoda</taxon>
        <taxon>Crustacea</taxon>
        <taxon>Multicrustacea</taxon>
        <taxon>Hexanauplia</taxon>
        <taxon>Copepoda</taxon>
        <taxon>Calanoida</taxon>
        <taxon>Temoridae</taxon>
        <taxon>Eurytemora</taxon>
    </lineage>
</organism>
<feature type="domain" description="GST N-terminal" evidence="6">
    <location>
        <begin position="3"/>
        <end position="84"/>
    </location>
</feature>
<dbReference type="Pfam" id="PF14497">
    <property type="entry name" value="GST_C_3"/>
    <property type="match status" value="1"/>
</dbReference>
<evidence type="ECO:0000313" key="8">
    <source>
        <dbReference type="EMBL" id="QTW43617.1"/>
    </source>
</evidence>
<proteinExistence type="evidence at transcript level"/>
<evidence type="ECO:0000256" key="3">
    <source>
        <dbReference type="ARBA" id="ARBA00012452"/>
    </source>
</evidence>
<dbReference type="Gene3D" id="1.20.1050.10">
    <property type="match status" value="1"/>
</dbReference>
<dbReference type="SFLD" id="SFLDS00019">
    <property type="entry name" value="Glutathione_Transferase_(cytos"/>
    <property type="match status" value="1"/>
</dbReference>
<dbReference type="Pfam" id="PF02798">
    <property type="entry name" value="GST_N"/>
    <property type="match status" value="1"/>
</dbReference>
<dbReference type="AlphaFoldDB" id="A0A8B0MBM3"/>
<dbReference type="OrthoDB" id="2309723at2759"/>
<dbReference type="InterPro" id="IPR036282">
    <property type="entry name" value="Glutathione-S-Trfase_C_sf"/>
</dbReference>
<dbReference type="GO" id="GO:0004364">
    <property type="term" value="F:glutathione transferase activity"/>
    <property type="evidence" value="ECO:0007669"/>
    <property type="project" value="UniProtKB-EC"/>
</dbReference>
<evidence type="ECO:0000256" key="1">
    <source>
        <dbReference type="ARBA" id="ARBA00003701"/>
    </source>
</evidence>
<dbReference type="InterPro" id="IPR040079">
    <property type="entry name" value="Glutathione_S-Trfase"/>
</dbReference>
<feature type="domain" description="GST C-terminal" evidence="7">
    <location>
        <begin position="86"/>
        <end position="224"/>
    </location>
</feature>
<dbReference type="GO" id="GO:0006749">
    <property type="term" value="P:glutathione metabolic process"/>
    <property type="evidence" value="ECO:0007669"/>
    <property type="project" value="TreeGrafter"/>
</dbReference>
<dbReference type="Gene3D" id="3.40.30.10">
    <property type="entry name" value="Glutaredoxin"/>
    <property type="match status" value="1"/>
</dbReference>
<evidence type="ECO:0000259" key="7">
    <source>
        <dbReference type="PROSITE" id="PS50405"/>
    </source>
</evidence>
<protein>
    <recommendedName>
        <fullName evidence="3">glutathione transferase</fullName>
        <ecNumber evidence="3">2.5.1.18</ecNumber>
    </recommendedName>
</protein>
<dbReference type="InterPro" id="IPR010987">
    <property type="entry name" value="Glutathione-S-Trfase_C-like"/>
</dbReference>
<keyword evidence="4" id="KW-0808">Transferase</keyword>
<dbReference type="SUPFAM" id="SSF52833">
    <property type="entry name" value="Thioredoxin-like"/>
    <property type="match status" value="1"/>
</dbReference>
<evidence type="ECO:0000256" key="4">
    <source>
        <dbReference type="ARBA" id="ARBA00022679"/>
    </source>
</evidence>
<dbReference type="PROSITE" id="PS50405">
    <property type="entry name" value="GST_CTER"/>
    <property type="match status" value="1"/>
</dbReference>
<accession>A0A8B0MBM3</accession>
<dbReference type="InterPro" id="IPR050213">
    <property type="entry name" value="GST_superfamily"/>
</dbReference>
<name>A0A8B0MBM3_EURAF</name>
<dbReference type="PROSITE" id="PS50404">
    <property type="entry name" value="GST_NTER"/>
    <property type="match status" value="1"/>
</dbReference>
<dbReference type="PANTHER" id="PTHR11571">
    <property type="entry name" value="GLUTATHIONE S-TRANSFERASE"/>
    <property type="match status" value="1"/>
</dbReference>
<dbReference type="PANTHER" id="PTHR11571:SF222">
    <property type="entry name" value="GLUTATHIONE TRANSFERASE"/>
    <property type="match status" value="1"/>
</dbReference>
<dbReference type="InterPro" id="IPR036249">
    <property type="entry name" value="Thioredoxin-like_sf"/>
</dbReference>